<proteinExistence type="predicted"/>
<evidence type="ECO:0000313" key="1">
    <source>
        <dbReference type="EMBL" id="KHT64381.1"/>
    </source>
</evidence>
<dbReference type="Pfam" id="PF15892">
    <property type="entry name" value="BNR_4"/>
    <property type="match status" value="1"/>
</dbReference>
<protein>
    <submittedName>
        <fullName evidence="1">Uncharacterized protein</fullName>
    </submittedName>
</protein>
<reference evidence="1 2" key="1">
    <citation type="submission" date="2014-12" db="EMBL/GenBank/DDBJ databases">
        <title>Genome sequencing of Photobacterium gaetbulicola AD005a.</title>
        <authorList>
            <person name="Adrian T.G.S."/>
            <person name="Chan K.G."/>
        </authorList>
    </citation>
    <scope>NUCLEOTIDE SEQUENCE [LARGE SCALE GENOMIC DNA]</scope>
    <source>
        <strain evidence="1 2">AD005a</strain>
    </source>
</reference>
<comment type="caution">
    <text evidence="1">The sequence shown here is derived from an EMBL/GenBank/DDBJ whole genome shotgun (WGS) entry which is preliminary data.</text>
</comment>
<gene>
    <name evidence="1" type="ORF">RJ45_06595</name>
</gene>
<name>A0A0B9H087_9GAMM</name>
<accession>A0A0B9H087</accession>
<sequence length="473" mass="53268">MTLNRVTPVFVLLLGSLWGGDIQAEDTPKDMVEYFTSSGFSTPVAIVNSPAGVYVNGVTYVTYQGAKTDPYIASYHHETQEWQGPYKAGTSLLGKDEASAKDSHGKPTMLIDNDEYIHLFFGGHGGSDAFGENELGNVFRGMNKHVVSVKPYDISEFEELDNISPFGNYNQAIKMDNGDIYLFYRHGAHRSNWVYQKSTDNARTFSEPVSFLEATPRTDIDAHHSWYAWATKGSGDDIIVSYDYHVCWNITSAPFKARGGHFAERNNLYYMVFNTQTGIWRNVSGEELKVPVTYEAANAKALVTETGLDNWTFNGSVHLDENNYPHVTINTGRDLGKINWGGPKQTEYYRWNGQKWLGGNTVHPNANNKNLDTRGDFFLNDEGGFTFALGYKEGEDEIISYFEYDQKNQCFSKVSDLVKVKNANWAMSPMIENAHPDARFLAAEKVVGEKEWRRMYLVGDHGAVKRVESEANQ</sequence>
<dbReference type="RefSeq" id="WP_039459909.1">
    <property type="nucleotide sequence ID" value="NZ_JWLZ01000090.1"/>
</dbReference>
<evidence type="ECO:0000313" key="2">
    <source>
        <dbReference type="Proteomes" id="UP000031278"/>
    </source>
</evidence>
<organism evidence="1 2">
    <name type="scientific">Photobacterium gaetbulicola</name>
    <dbReference type="NCBI Taxonomy" id="1295392"/>
    <lineage>
        <taxon>Bacteria</taxon>
        <taxon>Pseudomonadati</taxon>
        <taxon>Pseudomonadota</taxon>
        <taxon>Gammaproteobacteria</taxon>
        <taxon>Vibrionales</taxon>
        <taxon>Vibrionaceae</taxon>
        <taxon>Photobacterium</taxon>
    </lineage>
</organism>
<dbReference type="InterPro" id="IPR036278">
    <property type="entry name" value="Sialidase_sf"/>
</dbReference>
<dbReference type="Proteomes" id="UP000031278">
    <property type="component" value="Unassembled WGS sequence"/>
</dbReference>
<dbReference type="AlphaFoldDB" id="A0A0B9H087"/>
<dbReference type="SUPFAM" id="SSF50939">
    <property type="entry name" value="Sialidases"/>
    <property type="match status" value="1"/>
</dbReference>
<dbReference type="EMBL" id="JWLZ01000090">
    <property type="protein sequence ID" value="KHT64381.1"/>
    <property type="molecule type" value="Genomic_DNA"/>
</dbReference>